<evidence type="ECO:0000256" key="1">
    <source>
        <dbReference type="SAM" id="Phobius"/>
    </source>
</evidence>
<name>A0A5C1QD58_9SPIO</name>
<sequence length="119" mass="13661">MATLFYFPIKIRLEGDFKKVLKKCFILLLDNPGAGIFVFIYTIFLLILSIPSLGLLPPGLAAIGCVIDTTVHLYELKYDYLEKNPDANRKKIPWTELTWDLNENIGPRTLKGMIFPWKD</sequence>
<evidence type="ECO:0000313" key="2">
    <source>
        <dbReference type="EMBL" id="QEN06053.1"/>
    </source>
</evidence>
<organism evidence="2 3">
    <name type="scientific">Thiospirochaeta perfilievii</name>
    <dbReference type="NCBI Taxonomy" id="252967"/>
    <lineage>
        <taxon>Bacteria</taxon>
        <taxon>Pseudomonadati</taxon>
        <taxon>Spirochaetota</taxon>
        <taxon>Spirochaetia</taxon>
        <taxon>Spirochaetales</taxon>
        <taxon>Spirochaetaceae</taxon>
        <taxon>Thiospirochaeta</taxon>
    </lineage>
</organism>
<feature type="transmembrane region" description="Helical" evidence="1">
    <location>
        <begin position="25"/>
        <end position="49"/>
    </location>
</feature>
<keyword evidence="1" id="KW-0812">Transmembrane</keyword>
<dbReference type="EMBL" id="CP035807">
    <property type="protein sequence ID" value="QEN06053.1"/>
    <property type="molecule type" value="Genomic_DNA"/>
</dbReference>
<keyword evidence="1" id="KW-0472">Membrane</keyword>
<dbReference type="OrthoDB" id="360806at2"/>
<reference evidence="2 3" key="1">
    <citation type="submission" date="2019-02" db="EMBL/GenBank/DDBJ databases">
        <authorList>
            <person name="Fomenkov A."/>
            <person name="Dubinina G."/>
            <person name="Grabovich M."/>
            <person name="Vincze T."/>
            <person name="Roberts R.J."/>
        </authorList>
    </citation>
    <scope>NUCLEOTIDE SEQUENCE [LARGE SCALE GENOMIC DNA]</scope>
    <source>
        <strain evidence="2 3">P</strain>
    </source>
</reference>
<keyword evidence="3" id="KW-1185">Reference proteome</keyword>
<gene>
    <name evidence="2" type="ORF">EW093_15600</name>
</gene>
<keyword evidence="1" id="KW-1133">Transmembrane helix</keyword>
<accession>A0A5C1QD58</accession>
<reference evidence="2 3" key="2">
    <citation type="submission" date="2019-09" db="EMBL/GenBank/DDBJ databases">
        <title>Complete Genome Sequence and Methylome Analysis of free living Spirochaetas.</title>
        <authorList>
            <person name="Leshcheva N."/>
            <person name="Mikheeva N."/>
        </authorList>
    </citation>
    <scope>NUCLEOTIDE SEQUENCE [LARGE SCALE GENOMIC DNA]</scope>
    <source>
        <strain evidence="2 3">P</strain>
    </source>
</reference>
<dbReference type="KEGG" id="sper:EW093_15600"/>
<protein>
    <submittedName>
        <fullName evidence="2">Uncharacterized protein</fullName>
    </submittedName>
</protein>
<dbReference type="Proteomes" id="UP000323824">
    <property type="component" value="Chromosome"/>
</dbReference>
<dbReference type="RefSeq" id="WP_149569287.1">
    <property type="nucleotide sequence ID" value="NZ_CP035807.1"/>
</dbReference>
<proteinExistence type="predicted"/>
<dbReference type="AlphaFoldDB" id="A0A5C1QD58"/>
<evidence type="ECO:0000313" key="3">
    <source>
        <dbReference type="Proteomes" id="UP000323824"/>
    </source>
</evidence>